<comment type="caution">
    <text evidence="12">The sequence shown here is derived from an EMBL/GenBank/DDBJ whole genome shotgun (WGS) entry which is preliminary data.</text>
</comment>
<feature type="active site" evidence="9">
    <location>
        <position position="140"/>
    </location>
</feature>
<dbReference type="GO" id="GO:0005886">
    <property type="term" value="C:plasma membrane"/>
    <property type="evidence" value="ECO:0007669"/>
    <property type="project" value="UniProtKB-SubCell"/>
</dbReference>
<evidence type="ECO:0000256" key="1">
    <source>
        <dbReference type="ARBA" id="ARBA00006139"/>
    </source>
</evidence>
<comment type="similarity">
    <text evidence="1 9 11">Belongs to the peptidase A8 family.</text>
</comment>
<evidence type="ECO:0000313" key="13">
    <source>
        <dbReference type="Proteomes" id="UP000474104"/>
    </source>
</evidence>
<dbReference type="GO" id="GO:0006508">
    <property type="term" value="P:proteolysis"/>
    <property type="evidence" value="ECO:0007669"/>
    <property type="project" value="UniProtKB-KW"/>
</dbReference>
<gene>
    <name evidence="9 12" type="primary">lspA</name>
    <name evidence="12" type="ORF">FMM80_19495</name>
</gene>
<evidence type="ECO:0000256" key="5">
    <source>
        <dbReference type="ARBA" id="ARBA00022750"/>
    </source>
</evidence>
<comment type="function">
    <text evidence="9 10">This protein specifically catalyzes the removal of signal peptides from prolipoproteins.</text>
</comment>
<dbReference type="PANTHER" id="PTHR33695">
    <property type="entry name" value="LIPOPROTEIN SIGNAL PEPTIDASE"/>
    <property type="match status" value="1"/>
</dbReference>
<dbReference type="EMBL" id="VIRB01000119">
    <property type="protein sequence ID" value="NDO70712.1"/>
    <property type="molecule type" value="Genomic_DNA"/>
</dbReference>
<dbReference type="PRINTS" id="PR00781">
    <property type="entry name" value="LIPOSIGPTASE"/>
</dbReference>
<keyword evidence="5 9" id="KW-0064">Aspartyl protease</keyword>
<evidence type="ECO:0000256" key="8">
    <source>
        <dbReference type="ARBA" id="ARBA00023136"/>
    </source>
</evidence>
<keyword evidence="2 9" id="KW-1003">Cell membrane</keyword>
<evidence type="ECO:0000256" key="10">
    <source>
        <dbReference type="RuleBase" id="RU000594"/>
    </source>
</evidence>
<comment type="pathway">
    <text evidence="9">Protein modification; lipoprotein biosynthesis (signal peptide cleavage).</text>
</comment>
<dbReference type="Proteomes" id="UP000474104">
    <property type="component" value="Unassembled WGS sequence"/>
</dbReference>
<comment type="caution">
    <text evidence="9">Lacks conserved residue(s) required for the propagation of feature annotation.</text>
</comment>
<keyword evidence="8 9" id="KW-0472">Membrane</keyword>
<keyword evidence="3 9" id="KW-0645">Protease</keyword>
<keyword evidence="6 9" id="KW-0378">Hydrolase</keyword>
<accession>A0A9X5CA41</accession>
<evidence type="ECO:0000256" key="3">
    <source>
        <dbReference type="ARBA" id="ARBA00022670"/>
    </source>
</evidence>
<sequence>MDGQRGTVRDYLTAAVCCAAAVLLDQVTKHLAVVHLKLQEEIVLIPGVFELRYLENRGAAFGLFQNRQMFFAAAAVIIFVLIGFFYGKIPGGRRFLPMRICAVLICAGAVGNLIDRIRFQYVVDFFYFSLIDFPIFNVADCYAVVACFLFGYLILFFYKEEELEWFALFKSK</sequence>
<feature type="transmembrane region" description="Helical" evidence="9">
    <location>
        <begin position="135"/>
        <end position="158"/>
    </location>
</feature>
<keyword evidence="4 9" id="KW-0812">Transmembrane</keyword>
<keyword evidence="7 9" id="KW-1133">Transmembrane helix</keyword>
<evidence type="ECO:0000256" key="11">
    <source>
        <dbReference type="RuleBase" id="RU004181"/>
    </source>
</evidence>
<dbReference type="RefSeq" id="WP_004079055.1">
    <property type="nucleotide sequence ID" value="NZ_CASCYM010000019.1"/>
</dbReference>
<proteinExistence type="inferred from homology"/>
<dbReference type="Pfam" id="PF01252">
    <property type="entry name" value="Peptidase_A8"/>
    <property type="match status" value="1"/>
</dbReference>
<evidence type="ECO:0000256" key="9">
    <source>
        <dbReference type="HAMAP-Rule" id="MF_00161"/>
    </source>
</evidence>
<dbReference type="OrthoDB" id="9810259at2"/>
<feature type="transmembrane region" description="Helical" evidence="9">
    <location>
        <begin position="69"/>
        <end position="89"/>
    </location>
</feature>
<feature type="transmembrane region" description="Helical" evidence="9">
    <location>
        <begin position="95"/>
        <end position="114"/>
    </location>
</feature>
<dbReference type="EC" id="3.4.23.36" evidence="9"/>
<dbReference type="PANTHER" id="PTHR33695:SF1">
    <property type="entry name" value="LIPOPROTEIN SIGNAL PEPTIDASE"/>
    <property type="match status" value="1"/>
</dbReference>
<dbReference type="AlphaFoldDB" id="A0A9X5CA41"/>
<evidence type="ECO:0000313" key="12">
    <source>
        <dbReference type="EMBL" id="NDO70712.1"/>
    </source>
</evidence>
<dbReference type="GO" id="GO:0004190">
    <property type="term" value="F:aspartic-type endopeptidase activity"/>
    <property type="evidence" value="ECO:0007669"/>
    <property type="project" value="UniProtKB-UniRule"/>
</dbReference>
<comment type="subcellular location">
    <subcellularLocation>
        <location evidence="9">Cell membrane</location>
        <topology evidence="9">Multi-pass membrane protein</topology>
    </subcellularLocation>
</comment>
<evidence type="ECO:0000256" key="2">
    <source>
        <dbReference type="ARBA" id="ARBA00022475"/>
    </source>
</evidence>
<organism evidence="12 13">
    <name type="scientific">Schaedlerella arabinosiphila</name>
    <dbReference type="NCBI Taxonomy" id="2044587"/>
    <lineage>
        <taxon>Bacteria</taxon>
        <taxon>Bacillati</taxon>
        <taxon>Bacillota</taxon>
        <taxon>Clostridia</taxon>
        <taxon>Lachnospirales</taxon>
        <taxon>Lachnospiraceae</taxon>
        <taxon>Schaedlerella</taxon>
    </lineage>
</organism>
<reference evidence="12 13" key="1">
    <citation type="submission" date="2019-07" db="EMBL/GenBank/DDBJ databases">
        <title>Draft genome sequences of 15 bacterial species constituting the stable defined intestinal microbiota of the GM15 gnotobiotic mouse model.</title>
        <authorList>
            <person name="Elie C."/>
            <person name="Mathieu A."/>
            <person name="Saliou A."/>
            <person name="Darnaud M."/>
            <person name="Leulier F."/>
            <person name="Tamellini A."/>
        </authorList>
    </citation>
    <scope>NUCLEOTIDE SEQUENCE [LARGE SCALE GENOMIC DNA]</scope>
    <source>
        <strain evidence="13">ASF 502</strain>
    </source>
</reference>
<evidence type="ECO:0000256" key="4">
    <source>
        <dbReference type="ARBA" id="ARBA00022692"/>
    </source>
</evidence>
<name>A0A9X5CA41_9FIRM</name>
<protein>
    <recommendedName>
        <fullName evidence="9">Lipoprotein signal peptidase</fullName>
        <ecNumber evidence="9">3.4.23.36</ecNumber>
    </recommendedName>
    <alternativeName>
        <fullName evidence="9">Prolipoprotein signal peptidase</fullName>
    </alternativeName>
    <alternativeName>
        <fullName evidence="9">Signal peptidase II</fullName>
        <shortName evidence="9">SPase II</shortName>
    </alternativeName>
</protein>
<feature type="active site" evidence="9">
    <location>
        <position position="124"/>
    </location>
</feature>
<dbReference type="InterPro" id="IPR001872">
    <property type="entry name" value="Peptidase_A8"/>
</dbReference>
<dbReference type="HAMAP" id="MF_00161">
    <property type="entry name" value="LspA"/>
    <property type="match status" value="1"/>
</dbReference>
<comment type="catalytic activity">
    <reaction evidence="9 10">
        <text>Release of signal peptides from bacterial membrane prolipoproteins. Hydrolyzes -Xaa-Yaa-Zaa-|-(S,diacylglyceryl)Cys-, in which Xaa is hydrophobic (preferably Leu), and Yaa (Ala or Ser) and Zaa (Gly or Ala) have small, neutral side chains.</text>
        <dbReference type="EC" id="3.4.23.36"/>
    </reaction>
</comment>
<dbReference type="PROSITE" id="PS00855">
    <property type="entry name" value="SPASE_II"/>
    <property type="match status" value="1"/>
</dbReference>
<dbReference type="NCBIfam" id="TIGR00077">
    <property type="entry name" value="lspA"/>
    <property type="match status" value="1"/>
</dbReference>
<evidence type="ECO:0000256" key="7">
    <source>
        <dbReference type="ARBA" id="ARBA00022989"/>
    </source>
</evidence>
<evidence type="ECO:0000256" key="6">
    <source>
        <dbReference type="ARBA" id="ARBA00022801"/>
    </source>
</evidence>